<dbReference type="Gene3D" id="4.10.470.20">
    <property type="match status" value="1"/>
</dbReference>
<name>A0AAW1D054_9HEMI</name>
<dbReference type="Pfam" id="PF17103">
    <property type="entry name" value="Stealth_CR4"/>
    <property type="match status" value="1"/>
</dbReference>
<dbReference type="InterPro" id="IPR031357">
    <property type="entry name" value="Stealth_CR3"/>
</dbReference>
<dbReference type="SMART" id="SM00004">
    <property type="entry name" value="NL"/>
    <property type="match status" value="1"/>
</dbReference>
<dbReference type="PANTHER" id="PTHR24045:SF0">
    <property type="entry name" value="N-ACETYLGLUCOSAMINE-1-PHOSPHOTRANSFERASE SUBUNITS ALPHA_BETA"/>
    <property type="match status" value="1"/>
</dbReference>
<dbReference type="EMBL" id="JAPXFL010000007">
    <property type="protein sequence ID" value="KAK9503927.1"/>
    <property type="molecule type" value="Genomic_DNA"/>
</dbReference>
<feature type="domain" description="LNR" evidence="7">
    <location>
        <begin position="382"/>
        <end position="416"/>
    </location>
</feature>
<keyword evidence="6" id="KW-0812">Transmembrane</keyword>
<dbReference type="Pfam" id="PF00066">
    <property type="entry name" value="Notch"/>
    <property type="match status" value="1"/>
</dbReference>
<dbReference type="Pfam" id="PF17102">
    <property type="entry name" value="Stealth_CR3"/>
    <property type="match status" value="1"/>
</dbReference>
<dbReference type="InterPro" id="IPR021520">
    <property type="entry name" value="Stealth_CR2"/>
</dbReference>
<keyword evidence="3" id="KW-0677">Repeat</keyword>
<evidence type="ECO:0000256" key="6">
    <source>
        <dbReference type="SAM" id="Phobius"/>
    </source>
</evidence>
<evidence type="ECO:0000259" key="7">
    <source>
        <dbReference type="SMART" id="SM00004"/>
    </source>
</evidence>
<evidence type="ECO:0000313" key="8">
    <source>
        <dbReference type="EMBL" id="KAK9503927.1"/>
    </source>
</evidence>
<dbReference type="GO" id="GO:0016256">
    <property type="term" value="P:N-glycan processing to lysosome"/>
    <property type="evidence" value="ECO:0007669"/>
    <property type="project" value="TreeGrafter"/>
</dbReference>
<comment type="caution">
    <text evidence="8">The sequence shown here is derived from an EMBL/GenBank/DDBJ whole genome shotgun (WGS) entry which is preliminary data.</text>
</comment>
<keyword evidence="6" id="KW-1133">Transmembrane helix</keyword>
<evidence type="ECO:0000256" key="5">
    <source>
        <dbReference type="ARBA" id="ARBA00023180"/>
    </source>
</evidence>
<feature type="transmembrane region" description="Helical" evidence="6">
    <location>
        <begin position="20"/>
        <end position="37"/>
    </location>
</feature>
<keyword evidence="4" id="KW-1015">Disulfide bond</keyword>
<sequence>MNLWKSFQRFFYDFLSYKLYLRLVCLVGGLILFLHLWEVYFHQLNDDEPNIKRYCLDEPIDAIITWVNGSDSLFQEKLNDFKNQLRINFAKQCPFIVCLPSHITASRELKFGKVKTLGNLTGKFINTKDLDTWFVMNWENPSVASKISHILVNETKVKMSQSYWTIDSKAPNLLAYNNTLYVIPIGEITLSKDRIVKWFGINNVNQVWLYGKFVAIVQFYTDKESKNILQNSTWRIMKVNEKVKLNITKSFLMLEIPDVLYSSDLAPSRYDDKEELRYCLRSIEKHAPWLRYIYIVTNGQIPYWLNLENKKIKLVTHEDIFLDKNHLPTFSSPAIETHIHRISGLSDKFLYFNDDLLIGQDIWPEDFISPVTGQMVYLSWPVPDCSGSCPWVWIADGACDAPCNNTECSFDGGDCLPHSYIEPYTLFDIVDNNINSTVNVSNTTKNLNNYSQSLQPEKPVSKLKMKRKGPNLSQRKFQKRVPSYLEHYEHQPEYEELQQNLDTYAESLLYVNKLFNRHYKYMIRKVPAHMPHLIDKILMENLQTKFQEEFTKTSSHRLRSRDDMQMSFSYFYYLISETVSISKSDIFDRFDTDNSGTWSDREIRTILAHLYSLPLTKGSVLHFENNLINCATDKEKTRPQPQYERYLDSQLPLITKDLVLRCDAIMRSLLERFGVQPRYKYKLLKSAEIESATGFHMIDSNITNLLNTLDTIRGNPKKFLCLNDNLDSNRIEDNELAKAVLLDFYHSLYPEPSQFELNPDYRNRFLYYDELINWQNQRKLILNLLGLLMFIILLLISLACFKPEVVLITKRIRKKFVLH</sequence>
<gene>
    <name evidence="8" type="ORF">O3M35_010385</name>
</gene>
<evidence type="ECO:0000256" key="3">
    <source>
        <dbReference type="ARBA" id="ARBA00022737"/>
    </source>
</evidence>
<keyword evidence="2" id="KW-0808">Transferase</keyword>
<organism evidence="8 9">
    <name type="scientific">Rhynocoris fuscipes</name>
    <dbReference type="NCBI Taxonomy" id="488301"/>
    <lineage>
        <taxon>Eukaryota</taxon>
        <taxon>Metazoa</taxon>
        <taxon>Ecdysozoa</taxon>
        <taxon>Arthropoda</taxon>
        <taxon>Hexapoda</taxon>
        <taxon>Insecta</taxon>
        <taxon>Pterygota</taxon>
        <taxon>Neoptera</taxon>
        <taxon>Paraneoptera</taxon>
        <taxon>Hemiptera</taxon>
        <taxon>Heteroptera</taxon>
        <taxon>Panheteroptera</taxon>
        <taxon>Cimicomorpha</taxon>
        <taxon>Reduviidae</taxon>
        <taxon>Harpactorinae</taxon>
        <taxon>Harpactorini</taxon>
        <taxon>Rhynocoris</taxon>
    </lineage>
</organism>
<dbReference type="InterPro" id="IPR031358">
    <property type="entry name" value="Stealth_CR1"/>
</dbReference>
<evidence type="ECO:0000256" key="1">
    <source>
        <dbReference type="ARBA" id="ARBA00007583"/>
    </source>
</evidence>
<dbReference type="GO" id="GO:0003976">
    <property type="term" value="F:UDP-N-acetylglucosamine-lysosomal-enzyme N-acetylglucosaminephosphotransferase activity"/>
    <property type="evidence" value="ECO:0007669"/>
    <property type="project" value="TreeGrafter"/>
</dbReference>
<comment type="similarity">
    <text evidence="1">Belongs to the stealth family.</text>
</comment>
<dbReference type="GO" id="GO:0005794">
    <property type="term" value="C:Golgi apparatus"/>
    <property type="evidence" value="ECO:0007669"/>
    <property type="project" value="TreeGrafter"/>
</dbReference>
<dbReference type="GO" id="GO:0046835">
    <property type="term" value="P:carbohydrate phosphorylation"/>
    <property type="evidence" value="ECO:0007669"/>
    <property type="project" value="TreeGrafter"/>
</dbReference>
<keyword evidence="6" id="KW-0472">Membrane</keyword>
<protein>
    <recommendedName>
        <fullName evidence="7">LNR domain-containing protein</fullName>
    </recommendedName>
</protein>
<reference evidence="8 9" key="1">
    <citation type="submission" date="2022-12" db="EMBL/GenBank/DDBJ databases">
        <title>Chromosome-level genome assembly of true bugs.</title>
        <authorList>
            <person name="Ma L."/>
            <person name="Li H."/>
        </authorList>
    </citation>
    <scope>NUCLEOTIDE SEQUENCE [LARGE SCALE GENOMIC DNA]</scope>
    <source>
        <strain evidence="8">Lab_2022b</strain>
    </source>
</reference>
<dbReference type="InterPro" id="IPR000800">
    <property type="entry name" value="Notch_dom"/>
</dbReference>
<dbReference type="PANTHER" id="PTHR24045">
    <property type="match status" value="1"/>
</dbReference>
<evidence type="ECO:0000256" key="4">
    <source>
        <dbReference type="ARBA" id="ARBA00023157"/>
    </source>
</evidence>
<accession>A0AAW1D054</accession>
<dbReference type="Proteomes" id="UP001461498">
    <property type="component" value="Unassembled WGS sequence"/>
</dbReference>
<dbReference type="Pfam" id="PF11380">
    <property type="entry name" value="Stealth_CR2"/>
    <property type="match status" value="1"/>
</dbReference>
<dbReference type="AlphaFoldDB" id="A0AAW1D054"/>
<feature type="transmembrane region" description="Helical" evidence="6">
    <location>
        <begin position="780"/>
        <end position="801"/>
    </location>
</feature>
<dbReference type="InterPro" id="IPR031356">
    <property type="entry name" value="Stealth_CR4"/>
</dbReference>
<dbReference type="InterPro" id="IPR047141">
    <property type="entry name" value="Stealth"/>
</dbReference>
<evidence type="ECO:0000313" key="9">
    <source>
        <dbReference type="Proteomes" id="UP001461498"/>
    </source>
</evidence>
<keyword evidence="5" id="KW-0325">Glycoprotein</keyword>
<proteinExistence type="inferred from homology"/>
<evidence type="ECO:0000256" key="2">
    <source>
        <dbReference type="ARBA" id="ARBA00022679"/>
    </source>
</evidence>
<keyword evidence="9" id="KW-1185">Reference proteome</keyword>
<dbReference type="Pfam" id="PF17101">
    <property type="entry name" value="Stealth_CR1"/>
    <property type="match status" value="1"/>
</dbReference>